<dbReference type="Gene3D" id="2.60.120.200">
    <property type="match status" value="1"/>
</dbReference>
<dbReference type="Pfam" id="PF00041">
    <property type="entry name" value="fn3"/>
    <property type="match status" value="1"/>
</dbReference>
<dbReference type="SUPFAM" id="SSF49265">
    <property type="entry name" value="Fibronectin type III"/>
    <property type="match status" value="1"/>
</dbReference>
<comment type="caution">
    <text evidence="2">The sequence shown here is derived from an EMBL/GenBank/DDBJ whole genome shotgun (WGS) entry which is preliminary data.</text>
</comment>
<dbReference type="CDD" id="cd00063">
    <property type="entry name" value="FN3"/>
    <property type="match status" value="1"/>
</dbReference>
<organism evidence="2">
    <name type="scientific">Dictyoglomus thermophilum</name>
    <dbReference type="NCBI Taxonomy" id="14"/>
    <lineage>
        <taxon>Bacteria</taxon>
        <taxon>Pseudomonadati</taxon>
        <taxon>Dictyoglomota</taxon>
        <taxon>Dictyoglomia</taxon>
        <taxon>Dictyoglomales</taxon>
        <taxon>Dictyoglomaceae</taxon>
        <taxon>Dictyoglomus</taxon>
    </lineage>
</organism>
<dbReference type="Pfam" id="PF13385">
    <property type="entry name" value="Laminin_G_3"/>
    <property type="match status" value="1"/>
</dbReference>
<dbReference type="PROSITE" id="PS51257">
    <property type="entry name" value="PROKAR_LIPOPROTEIN"/>
    <property type="match status" value="1"/>
</dbReference>
<dbReference type="InterPro" id="IPR013783">
    <property type="entry name" value="Ig-like_fold"/>
</dbReference>
<name>A0A7C3MHR5_DICTH</name>
<proteinExistence type="predicted"/>
<sequence>MKTSILKLFGIIFILLFIAGGCVTKPAVSNQPPLAPSNPNPQDNATNVPITVTLSWTCSDPDGDSLKYDIYFGDTETPQLREENYTSTTYTVENLNYNTTYYWKIVAKDGKGGVKSGPIWSFTTVSEGTIIPVFKDSFENNKTNNEDQYTSPYYQETISSVRGITFTKGVVGDGVHLDGLDSYICYSTSYINPTEGTIMFYFKPDSNMYEFYQNLESHKGGFLIDTVGWLDAFTGAFFIAAWCDGENHNNFWSGTWNGSFWSYAYTDPIYTLSPDKFYKIAFTWSQTQGKIKLYLDGELMDEESYNTPLNNEQLFFIGHNPFGLILYNMAYWPYGARSLMGTYDELEIYDVALEF</sequence>
<dbReference type="AlphaFoldDB" id="A0A7C3MHR5"/>
<evidence type="ECO:0000313" key="2">
    <source>
        <dbReference type="EMBL" id="HFX12594.1"/>
    </source>
</evidence>
<dbReference type="InterPro" id="IPR003961">
    <property type="entry name" value="FN3_dom"/>
</dbReference>
<gene>
    <name evidence="2" type="ORF">ENW00_00300</name>
</gene>
<dbReference type="Gene3D" id="2.60.40.10">
    <property type="entry name" value="Immunoglobulins"/>
    <property type="match status" value="1"/>
</dbReference>
<dbReference type="SMART" id="SM00060">
    <property type="entry name" value="FN3"/>
    <property type="match status" value="1"/>
</dbReference>
<dbReference type="EMBL" id="DTIN01000007">
    <property type="protein sequence ID" value="HFX12594.1"/>
    <property type="molecule type" value="Genomic_DNA"/>
</dbReference>
<feature type="domain" description="Fibronectin type-III" evidence="1">
    <location>
        <begin position="35"/>
        <end position="127"/>
    </location>
</feature>
<dbReference type="PROSITE" id="PS50853">
    <property type="entry name" value="FN3"/>
    <property type="match status" value="1"/>
</dbReference>
<dbReference type="InterPro" id="IPR013320">
    <property type="entry name" value="ConA-like_dom_sf"/>
</dbReference>
<evidence type="ECO:0000259" key="1">
    <source>
        <dbReference type="PROSITE" id="PS50853"/>
    </source>
</evidence>
<accession>A0A7C3MHR5</accession>
<protein>
    <recommendedName>
        <fullName evidence="1">Fibronectin type-III domain-containing protein</fullName>
    </recommendedName>
</protein>
<dbReference type="InterPro" id="IPR036116">
    <property type="entry name" value="FN3_sf"/>
</dbReference>
<reference evidence="2" key="1">
    <citation type="journal article" date="2020" name="mSystems">
        <title>Genome- and Community-Level Interaction Insights into Carbon Utilization and Element Cycling Functions of Hydrothermarchaeota in Hydrothermal Sediment.</title>
        <authorList>
            <person name="Zhou Z."/>
            <person name="Liu Y."/>
            <person name="Xu W."/>
            <person name="Pan J."/>
            <person name="Luo Z.H."/>
            <person name="Li M."/>
        </authorList>
    </citation>
    <scope>NUCLEOTIDE SEQUENCE [LARGE SCALE GENOMIC DNA]</scope>
    <source>
        <strain evidence="2">SpSt-81</strain>
    </source>
</reference>
<dbReference type="SUPFAM" id="SSF49899">
    <property type="entry name" value="Concanavalin A-like lectins/glucanases"/>
    <property type="match status" value="1"/>
</dbReference>